<comment type="caution">
    <text evidence="3">The sequence shown here is derived from an EMBL/GenBank/DDBJ whole genome shotgun (WGS) entry which is preliminary data.</text>
</comment>
<dbReference type="Pfam" id="PF00534">
    <property type="entry name" value="Glycos_transf_1"/>
    <property type="match status" value="1"/>
</dbReference>
<keyword evidence="4" id="KW-1185">Reference proteome</keyword>
<dbReference type="Pfam" id="PF13579">
    <property type="entry name" value="Glyco_trans_4_4"/>
    <property type="match status" value="1"/>
</dbReference>
<dbReference type="PANTHER" id="PTHR12526">
    <property type="entry name" value="GLYCOSYLTRANSFERASE"/>
    <property type="match status" value="1"/>
</dbReference>
<name>A0ABD6B4N8_9EURY</name>
<dbReference type="EMBL" id="JBHUDH010000049">
    <property type="protein sequence ID" value="MFD1525823.1"/>
    <property type="molecule type" value="Genomic_DNA"/>
</dbReference>
<dbReference type="RefSeq" id="WP_379818259.1">
    <property type="nucleotide sequence ID" value="NZ_JBHUDH010000049.1"/>
</dbReference>
<dbReference type="PANTHER" id="PTHR12526:SF630">
    <property type="entry name" value="GLYCOSYLTRANSFERASE"/>
    <property type="match status" value="1"/>
</dbReference>
<evidence type="ECO:0000259" key="1">
    <source>
        <dbReference type="Pfam" id="PF00534"/>
    </source>
</evidence>
<dbReference type="AlphaFoldDB" id="A0ABD6B4N8"/>
<protein>
    <submittedName>
        <fullName evidence="3">Glycosyltransferase family 4 protein</fullName>
        <ecNumber evidence="3">2.4.-.-</ecNumber>
    </submittedName>
</protein>
<accession>A0ABD6B4N8</accession>
<dbReference type="Proteomes" id="UP001597111">
    <property type="component" value="Unassembled WGS sequence"/>
</dbReference>
<feature type="domain" description="Glycosyl transferase family 1" evidence="1">
    <location>
        <begin position="174"/>
        <end position="298"/>
    </location>
</feature>
<gene>
    <name evidence="3" type="ORF">ACFR9S_05815</name>
</gene>
<reference evidence="3 4" key="1">
    <citation type="journal article" date="2019" name="Int. J. Syst. Evol. Microbiol.">
        <title>The Global Catalogue of Microorganisms (GCM) 10K type strain sequencing project: providing services to taxonomists for standard genome sequencing and annotation.</title>
        <authorList>
            <consortium name="The Broad Institute Genomics Platform"/>
            <consortium name="The Broad Institute Genome Sequencing Center for Infectious Disease"/>
            <person name="Wu L."/>
            <person name="Ma J."/>
        </authorList>
    </citation>
    <scope>NUCLEOTIDE SEQUENCE [LARGE SCALE GENOMIC DNA]</scope>
    <source>
        <strain evidence="3 4">CGMCC 1.12285</strain>
    </source>
</reference>
<dbReference type="EC" id="2.4.-.-" evidence="3"/>
<evidence type="ECO:0000313" key="4">
    <source>
        <dbReference type="Proteomes" id="UP001597111"/>
    </source>
</evidence>
<evidence type="ECO:0000259" key="2">
    <source>
        <dbReference type="Pfam" id="PF13579"/>
    </source>
</evidence>
<dbReference type="InterPro" id="IPR028098">
    <property type="entry name" value="Glyco_trans_4-like_N"/>
</dbReference>
<organism evidence="3 4">
    <name type="scientific">Halolamina salina</name>
    <dbReference type="NCBI Taxonomy" id="1220023"/>
    <lineage>
        <taxon>Archaea</taxon>
        <taxon>Methanobacteriati</taxon>
        <taxon>Methanobacteriota</taxon>
        <taxon>Stenosarchaea group</taxon>
        <taxon>Halobacteria</taxon>
        <taxon>Halobacteriales</taxon>
        <taxon>Haloferacaceae</taxon>
    </lineage>
</organism>
<feature type="domain" description="Glycosyltransferase subfamily 4-like N-terminal" evidence="2">
    <location>
        <begin position="21"/>
        <end position="161"/>
    </location>
</feature>
<dbReference type="GO" id="GO:0016757">
    <property type="term" value="F:glycosyltransferase activity"/>
    <property type="evidence" value="ECO:0007669"/>
    <property type="project" value="UniProtKB-KW"/>
</dbReference>
<dbReference type="Gene3D" id="3.40.50.2000">
    <property type="entry name" value="Glycogen Phosphorylase B"/>
    <property type="match status" value="2"/>
</dbReference>
<evidence type="ECO:0000313" key="3">
    <source>
        <dbReference type="EMBL" id="MFD1525823.1"/>
    </source>
</evidence>
<dbReference type="CDD" id="cd03801">
    <property type="entry name" value="GT4_PimA-like"/>
    <property type="match status" value="1"/>
</dbReference>
<sequence length="352" mass="38799">MHVAFVSMETAHSADRRGLERARRTARLLADRGHEVTYLCAQWWGGDAVPTFEHEGIEYRRVTREPAESAFAAKLPAALWRAGADAIHAVHGPPRHVAVAEKVGTMLRTPVLVDWFGDGAAEPGSQSRAASGGDLVTVPSELIRTRVREYGADDGSVRVVPESIDLETIREAPTDDRFDVVYARRLDEHANVGTLLLALAERRRRDWSAAIIGDGPEREAVETAARELRIDDRITFTGALPERERVSIYKGAHVFAQTASVEPFATELLRALACGCLGVVEYQADSSAHELVEGVDRGRRIVSPEEMAEVITAAGNVPRREYNGAFEKFGHEAVIETYVDCYEEIRAEQGLF</sequence>
<dbReference type="SUPFAM" id="SSF53756">
    <property type="entry name" value="UDP-Glycosyltransferase/glycogen phosphorylase"/>
    <property type="match status" value="1"/>
</dbReference>
<keyword evidence="3" id="KW-0808">Transferase</keyword>
<keyword evidence="3" id="KW-0328">Glycosyltransferase</keyword>
<proteinExistence type="predicted"/>
<dbReference type="InterPro" id="IPR001296">
    <property type="entry name" value="Glyco_trans_1"/>
</dbReference>